<dbReference type="EMBL" id="CP022416">
    <property type="protein sequence ID" value="ASM74494.1"/>
    <property type="molecule type" value="Genomic_DNA"/>
</dbReference>
<gene>
    <name evidence="2" type="ORF">SULPSESMR1_04798</name>
</gene>
<dbReference type="AlphaFoldDB" id="A0A221K664"/>
<dbReference type="KEGG" id="spse:SULPSESMR1_04798"/>
<keyword evidence="2" id="KW-0614">Plasmid</keyword>
<reference evidence="2 3" key="1">
    <citation type="submission" date="2017-07" db="EMBL/GenBank/DDBJ databases">
        <title>Genome Sequence of Sulfitobacter pseudonitzschiae Strain SMR1 Isolated from a culture of the Diatom Skeletonema marinoi.</title>
        <authorList>
            <person name="Topel M."/>
            <person name="Pinder M.I.M."/>
            <person name="Johansson O.N."/>
            <person name="Kourtchenko O."/>
            <person name="Godhe A."/>
            <person name="Clarke A.K."/>
        </authorList>
    </citation>
    <scope>NUCLEOTIDE SEQUENCE [LARGE SCALE GENOMIC DNA]</scope>
    <source>
        <strain evidence="2 3">SMR1</strain>
        <plasmid evidence="2 3">pSMR1-1</plasmid>
    </source>
</reference>
<sequence>MRDVDTFMQQADANCPYREADTDACVVFFHRAALGGVAADLSAPAYAWLRARAALEWDEIERSGLKAHVGNEGTDIVWRNPLATIALSDVLIFYGDYAQATQIIERLTSIDLLNVDVDGLQTISADGLRRQIVRYREGRAADDRQKDELENLLSALASRGDTVARDFLETLRTPIGGPATVVNPGDLQARFERAEAHPASRALSNTARQLASLKFAEGDGEAAVEYEQIAMNADMVRHATAGIQGGPLVADMARVCSLSRTSEQLFAFGAPEIALTLAKDAVNRLQGIRAVLSDLPEDLQMCFQQKVAGHYRWLADLFIVQNRPAEASRVLDMLKDFETFQFSERAPDQAGDSFETLHLAPQETRLLDAVATRRTTIAQQSRKYRALAQIAATRDLTAQEQASFQMLEAELAEAATLREQTRAFLQETAAAVGRADVGVQLAPGKSIKRYLRQKRQDEAAVLQYLVLPDRMGLVLTTAASQSVWTWDTTDGAQFSETDLNEQIAQFRTVLQTPSSDAVPLAQRLHDLLLPNAVVRELEGSGIQTLIIAPDRQLRYIPFAALHDGTGWLAERFVVTHATAGGIVATSDAGDRISAFGLSNPVGDFPALPGVATEVAALVQENGSDSGVLRGQGRMNDDFDATAFARGLVFSDAQNERLGIVHLASHFKLGNTEADSFLLLGDGNRLSVADIRTGLGRDSDFSEVALLTLSACETAFGTTSADGRELESFAAVAQRQGAQAVLASLWPVADASTAAIMVNFYQRYTSNTPLAHALSQSQNDLISGEVNSTRPEAVRGAAPSIPVQTQASPQGWRHPYYWAAFILLEGAV</sequence>
<proteinExistence type="predicted"/>
<feature type="domain" description="CHAT" evidence="1">
    <location>
        <begin position="519"/>
        <end position="822"/>
    </location>
</feature>
<protein>
    <submittedName>
        <fullName evidence="2">CHAT domain protein</fullName>
    </submittedName>
</protein>
<evidence type="ECO:0000313" key="3">
    <source>
        <dbReference type="Proteomes" id="UP000199754"/>
    </source>
</evidence>
<dbReference type="InterPro" id="IPR024983">
    <property type="entry name" value="CHAT_dom"/>
</dbReference>
<organism evidence="2 3">
    <name type="scientific">Pseudosulfitobacter pseudonitzschiae</name>
    <dbReference type="NCBI Taxonomy" id="1402135"/>
    <lineage>
        <taxon>Bacteria</taxon>
        <taxon>Pseudomonadati</taxon>
        <taxon>Pseudomonadota</taxon>
        <taxon>Alphaproteobacteria</taxon>
        <taxon>Rhodobacterales</taxon>
        <taxon>Roseobacteraceae</taxon>
        <taxon>Pseudosulfitobacter</taxon>
    </lineage>
</organism>
<dbReference type="Proteomes" id="UP000199754">
    <property type="component" value="Plasmid pSMR1-1"/>
</dbReference>
<accession>A0A221K664</accession>
<dbReference type="Pfam" id="PF12770">
    <property type="entry name" value="CHAT"/>
    <property type="match status" value="1"/>
</dbReference>
<geneLocation type="plasmid" evidence="2 3">
    <name>pSMR1-1</name>
</geneLocation>
<evidence type="ECO:0000313" key="2">
    <source>
        <dbReference type="EMBL" id="ASM74494.1"/>
    </source>
</evidence>
<keyword evidence="3" id="KW-1185">Reference proteome</keyword>
<evidence type="ECO:0000259" key="1">
    <source>
        <dbReference type="Pfam" id="PF12770"/>
    </source>
</evidence>
<name>A0A221K664_9RHOB</name>